<sequence length="69" mass="8144">VKKKLAIFRDCAILFAVMRDKSMKEKTVKVKGPWVDGVQTVKEISQEEWTSYTPLNTRVKGQWFRVVKW</sequence>
<evidence type="ECO:0000313" key="1">
    <source>
        <dbReference type="EMBL" id="SVD63424.1"/>
    </source>
</evidence>
<feature type="non-terminal residue" evidence="1">
    <location>
        <position position="1"/>
    </location>
</feature>
<organism evidence="1">
    <name type="scientific">marine metagenome</name>
    <dbReference type="NCBI Taxonomy" id="408172"/>
    <lineage>
        <taxon>unclassified sequences</taxon>
        <taxon>metagenomes</taxon>
        <taxon>ecological metagenomes</taxon>
    </lineage>
</organism>
<gene>
    <name evidence="1" type="ORF">METZ01_LOCUS416278</name>
</gene>
<protein>
    <submittedName>
        <fullName evidence="1">Uncharacterized protein</fullName>
    </submittedName>
</protein>
<name>A0A382WXR4_9ZZZZ</name>
<dbReference type="AlphaFoldDB" id="A0A382WXR4"/>
<accession>A0A382WXR4</accession>
<reference evidence="1" key="1">
    <citation type="submission" date="2018-05" db="EMBL/GenBank/DDBJ databases">
        <authorList>
            <person name="Lanie J.A."/>
            <person name="Ng W.-L."/>
            <person name="Kazmierczak K.M."/>
            <person name="Andrzejewski T.M."/>
            <person name="Davidsen T.M."/>
            <person name="Wayne K.J."/>
            <person name="Tettelin H."/>
            <person name="Glass J.I."/>
            <person name="Rusch D."/>
            <person name="Podicherti R."/>
            <person name="Tsui H.-C.T."/>
            <person name="Winkler M.E."/>
        </authorList>
    </citation>
    <scope>NUCLEOTIDE SEQUENCE</scope>
</reference>
<dbReference type="EMBL" id="UINC01163227">
    <property type="protein sequence ID" value="SVD63424.1"/>
    <property type="molecule type" value="Genomic_DNA"/>
</dbReference>
<proteinExistence type="predicted"/>